<sequence>MSGGVAIEYKYWPSEYHSVLTARLQHQSRTRNSRTQAVDIEHPTNDKTSNVNDDTYASGESENEESSSASDSGEEDDDDDD</sequence>
<keyword evidence="3" id="KW-1185">Reference proteome</keyword>
<accession>A0A8H4QG27</accession>
<evidence type="ECO:0000313" key="3">
    <source>
        <dbReference type="Proteomes" id="UP000521872"/>
    </source>
</evidence>
<feature type="region of interest" description="Disordered" evidence="1">
    <location>
        <begin position="26"/>
        <end position="81"/>
    </location>
</feature>
<organism evidence="2 3">
    <name type="scientific">Agrocybe pediades</name>
    <dbReference type="NCBI Taxonomy" id="84607"/>
    <lineage>
        <taxon>Eukaryota</taxon>
        <taxon>Fungi</taxon>
        <taxon>Dikarya</taxon>
        <taxon>Basidiomycota</taxon>
        <taxon>Agaricomycotina</taxon>
        <taxon>Agaricomycetes</taxon>
        <taxon>Agaricomycetidae</taxon>
        <taxon>Agaricales</taxon>
        <taxon>Agaricineae</taxon>
        <taxon>Strophariaceae</taxon>
        <taxon>Agrocybe</taxon>
    </lineage>
</organism>
<dbReference type="AlphaFoldDB" id="A0A8H4QG27"/>
<comment type="caution">
    <text evidence="2">The sequence shown here is derived from an EMBL/GenBank/DDBJ whole genome shotgun (WGS) entry which is preliminary data.</text>
</comment>
<proteinExistence type="predicted"/>
<feature type="compositionally biased region" description="Polar residues" evidence="1">
    <location>
        <begin position="46"/>
        <end position="55"/>
    </location>
</feature>
<evidence type="ECO:0000313" key="2">
    <source>
        <dbReference type="EMBL" id="KAF4609742.1"/>
    </source>
</evidence>
<gene>
    <name evidence="2" type="ORF">D9613_011972</name>
</gene>
<dbReference type="EMBL" id="JAACJL010000060">
    <property type="protein sequence ID" value="KAF4609742.1"/>
    <property type="molecule type" value="Genomic_DNA"/>
</dbReference>
<feature type="compositionally biased region" description="Acidic residues" evidence="1">
    <location>
        <begin position="72"/>
        <end position="81"/>
    </location>
</feature>
<reference evidence="2 3" key="1">
    <citation type="submission" date="2019-12" db="EMBL/GenBank/DDBJ databases">
        <authorList>
            <person name="Floudas D."/>
            <person name="Bentzer J."/>
            <person name="Ahren D."/>
            <person name="Johansson T."/>
            <person name="Persson P."/>
            <person name="Tunlid A."/>
        </authorList>
    </citation>
    <scope>NUCLEOTIDE SEQUENCE [LARGE SCALE GENOMIC DNA]</scope>
    <source>
        <strain evidence="2 3">CBS 102.39</strain>
    </source>
</reference>
<dbReference type="Proteomes" id="UP000521872">
    <property type="component" value="Unassembled WGS sequence"/>
</dbReference>
<evidence type="ECO:0000256" key="1">
    <source>
        <dbReference type="SAM" id="MobiDB-lite"/>
    </source>
</evidence>
<protein>
    <submittedName>
        <fullName evidence="2">Uncharacterized protein</fullName>
    </submittedName>
</protein>
<name>A0A8H4QG27_9AGAR</name>